<gene>
    <name evidence="1" type="ORF">ERS417307_03838</name>
</gene>
<evidence type="ECO:0000313" key="2">
    <source>
        <dbReference type="Proteomes" id="UP000095419"/>
    </source>
</evidence>
<proteinExistence type="predicted"/>
<organism evidence="1 2">
    <name type="scientific">Bacteroides uniformis</name>
    <dbReference type="NCBI Taxonomy" id="820"/>
    <lineage>
        <taxon>Bacteria</taxon>
        <taxon>Pseudomonadati</taxon>
        <taxon>Bacteroidota</taxon>
        <taxon>Bacteroidia</taxon>
        <taxon>Bacteroidales</taxon>
        <taxon>Bacteroidaceae</taxon>
        <taxon>Bacteroides</taxon>
    </lineage>
</organism>
<protein>
    <submittedName>
        <fullName evidence="1">Uncharacterized protein</fullName>
    </submittedName>
</protein>
<sequence length="172" mass="20457">MKKIGYTILTVIILGVTYGIIKEMNFTPLKKQDFKTLFPNYNGNAKIAYHKDYIGWSQGDYFELFVYRLKDVLVDSAYPKIEDNWEYVSLPDTVEVTKWINCPIDSIIQLKYRNELSWIINKGETDEEKAFENCLNDSNSYYSCIYINELEKYLLLYCPSKRIMYYMRQNGF</sequence>
<dbReference type="AlphaFoldDB" id="A0A174NY61"/>
<accession>A0A174NY61</accession>
<evidence type="ECO:0000313" key="1">
    <source>
        <dbReference type="EMBL" id="CUP51460.1"/>
    </source>
</evidence>
<dbReference type="Proteomes" id="UP000095419">
    <property type="component" value="Unassembled WGS sequence"/>
</dbReference>
<reference evidence="1 2" key="1">
    <citation type="submission" date="2015-09" db="EMBL/GenBank/DDBJ databases">
        <authorList>
            <consortium name="Pathogen Informatics"/>
        </authorList>
    </citation>
    <scope>NUCLEOTIDE SEQUENCE [LARGE SCALE GENOMIC DNA]</scope>
    <source>
        <strain evidence="1 2">2789STDY5608791</strain>
    </source>
</reference>
<dbReference type="RefSeq" id="WP_057089651.1">
    <property type="nucleotide sequence ID" value="NZ_CYZF01000014.1"/>
</dbReference>
<name>A0A174NY61_BACUN</name>
<dbReference type="EMBL" id="CYZF01000014">
    <property type="protein sequence ID" value="CUP51460.1"/>
    <property type="molecule type" value="Genomic_DNA"/>
</dbReference>